<proteinExistence type="predicted"/>
<gene>
    <name evidence="2" type="ORF">SPHA_41371</name>
</gene>
<name>A0A812CPW8_ACAPH</name>
<feature type="transmembrane region" description="Helical" evidence="1">
    <location>
        <begin position="14"/>
        <end position="36"/>
    </location>
</feature>
<keyword evidence="1" id="KW-1133">Transmembrane helix</keyword>
<organism evidence="2 3">
    <name type="scientific">Acanthosepion pharaonis</name>
    <name type="common">Pharaoh cuttlefish</name>
    <name type="synonym">Sepia pharaonis</name>
    <dbReference type="NCBI Taxonomy" id="158019"/>
    <lineage>
        <taxon>Eukaryota</taxon>
        <taxon>Metazoa</taxon>
        <taxon>Spiralia</taxon>
        <taxon>Lophotrochozoa</taxon>
        <taxon>Mollusca</taxon>
        <taxon>Cephalopoda</taxon>
        <taxon>Coleoidea</taxon>
        <taxon>Decapodiformes</taxon>
        <taxon>Sepiida</taxon>
        <taxon>Sepiina</taxon>
        <taxon>Sepiidae</taxon>
        <taxon>Acanthosepion</taxon>
    </lineage>
</organism>
<evidence type="ECO:0000256" key="1">
    <source>
        <dbReference type="SAM" id="Phobius"/>
    </source>
</evidence>
<dbReference type="AlphaFoldDB" id="A0A812CPW8"/>
<protein>
    <submittedName>
        <fullName evidence="2">REEP5_6</fullName>
    </submittedName>
</protein>
<comment type="caution">
    <text evidence="2">The sequence shown here is derived from an EMBL/GenBank/DDBJ whole genome shotgun (WGS) entry which is preliminary data.</text>
</comment>
<dbReference type="Proteomes" id="UP000597762">
    <property type="component" value="Unassembled WGS sequence"/>
</dbReference>
<evidence type="ECO:0000313" key="3">
    <source>
        <dbReference type="Proteomes" id="UP000597762"/>
    </source>
</evidence>
<evidence type="ECO:0000313" key="2">
    <source>
        <dbReference type="EMBL" id="CAE1278618.1"/>
    </source>
</evidence>
<keyword evidence="1" id="KW-0472">Membrane</keyword>
<keyword evidence="3" id="KW-1185">Reference proteome</keyword>
<feature type="transmembrane region" description="Helical" evidence="1">
    <location>
        <begin position="57"/>
        <end position="78"/>
    </location>
</feature>
<accession>A0A812CPW8</accession>
<reference evidence="2" key="1">
    <citation type="submission" date="2021-01" db="EMBL/GenBank/DDBJ databases">
        <authorList>
            <person name="Li R."/>
            <person name="Bekaert M."/>
        </authorList>
    </citation>
    <scope>NUCLEOTIDE SEQUENCE</scope>
    <source>
        <strain evidence="2">Farmed</strain>
    </source>
</reference>
<keyword evidence="1" id="KW-0812">Transmembrane</keyword>
<sequence>MIIDSNSKLEETQFISIMEMIGSLFEVFSYFLSFSFRRLEAWLTIKQKMRSLSLSSWHNSIFARDGLFFISFPSLALLKGLVTVETPFFFFDIVAFRIRRQTGPSIRLGDQFSSQFRKHISSAHMPRDLPDVLPACRPRPKLTFPFYYSFPFLLVTWSIFKKLTFSDYGWNGVIDPLSHLQG</sequence>
<dbReference type="EMBL" id="CAHIKZ030001981">
    <property type="protein sequence ID" value="CAE1278618.1"/>
    <property type="molecule type" value="Genomic_DNA"/>
</dbReference>